<sequence>MHSTILNLLMEGSIVHSKILKFTILVSNESSSSNQVLKCPYTKMITYSHTILQQFKVCPYFPLNIRFISLKIKKVFSRLEMELNVKEKDRAQRGFKQSSHTHKDHFNSLHHLVNWTNGANSRCYHILFTVSSSHKALTPISNKTPHFR</sequence>
<evidence type="ECO:0000313" key="1">
    <source>
        <dbReference type="EMBL" id="KAG5599345.1"/>
    </source>
</evidence>
<comment type="caution">
    <text evidence="1">The sequence shown here is derived from an EMBL/GenBank/DDBJ whole genome shotgun (WGS) entry which is preliminary data.</text>
</comment>
<reference evidence="1 2" key="1">
    <citation type="submission" date="2020-09" db="EMBL/GenBank/DDBJ databases">
        <title>De no assembly of potato wild relative species, Solanum commersonii.</title>
        <authorList>
            <person name="Cho K."/>
        </authorList>
    </citation>
    <scope>NUCLEOTIDE SEQUENCE [LARGE SCALE GENOMIC DNA]</scope>
    <source>
        <strain evidence="1">LZ3.2</strain>
        <tissue evidence="1">Leaf</tissue>
    </source>
</reference>
<proteinExistence type="predicted"/>
<dbReference type="Proteomes" id="UP000824120">
    <property type="component" value="Chromosome 6"/>
</dbReference>
<name>A0A9J5YGI3_SOLCO</name>
<organism evidence="1 2">
    <name type="scientific">Solanum commersonii</name>
    <name type="common">Commerson's wild potato</name>
    <name type="synonym">Commerson's nightshade</name>
    <dbReference type="NCBI Taxonomy" id="4109"/>
    <lineage>
        <taxon>Eukaryota</taxon>
        <taxon>Viridiplantae</taxon>
        <taxon>Streptophyta</taxon>
        <taxon>Embryophyta</taxon>
        <taxon>Tracheophyta</taxon>
        <taxon>Spermatophyta</taxon>
        <taxon>Magnoliopsida</taxon>
        <taxon>eudicotyledons</taxon>
        <taxon>Gunneridae</taxon>
        <taxon>Pentapetalae</taxon>
        <taxon>asterids</taxon>
        <taxon>lamiids</taxon>
        <taxon>Solanales</taxon>
        <taxon>Solanaceae</taxon>
        <taxon>Solanoideae</taxon>
        <taxon>Solaneae</taxon>
        <taxon>Solanum</taxon>
    </lineage>
</organism>
<dbReference type="AlphaFoldDB" id="A0A9J5YGI3"/>
<dbReference type="EMBL" id="JACXVP010000006">
    <property type="protein sequence ID" value="KAG5599345.1"/>
    <property type="molecule type" value="Genomic_DNA"/>
</dbReference>
<evidence type="ECO:0000313" key="2">
    <source>
        <dbReference type="Proteomes" id="UP000824120"/>
    </source>
</evidence>
<keyword evidence="2" id="KW-1185">Reference proteome</keyword>
<protein>
    <submittedName>
        <fullName evidence="1">Uncharacterized protein</fullName>
    </submittedName>
</protein>
<gene>
    <name evidence="1" type="ORF">H5410_030715</name>
</gene>
<accession>A0A9J5YGI3</accession>